<evidence type="ECO:0000313" key="10">
    <source>
        <dbReference type="Proteomes" id="UP000803844"/>
    </source>
</evidence>
<proteinExistence type="inferred from homology"/>
<dbReference type="InterPro" id="IPR029058">
    <property type="entry name" value="AB_hydrolase_fold"/>
</dbReference>
<dbReference type="EC" id="3.1.1.-" evidence="8"/>
<evidence type="ECO:0000256" key="6">
    <source>
        <dbReference type="ARBA" id="ARBA00022837"/>
    </source>
</evidence>
<keyword evidence="2" id="KW-0719">Serine esterase</keyword>
<dbReference type="GO" id="GO:0046872">
    <property type="term" value="F:metal ion binding"/>
    <property type="evidence" value="ECO:0007669"/>
    <property type="project" value="UniProtKB-KW"/>
</dbReference>
<evidence type="ECO:0000256" key="8">
    <source>
        <dbReference type="RuleBase" id="RU361238"/>
    </source>
</evidence>
<name>A0A9P5CK56_CRYP1</name>
<dbReference type="GO" id="GO:0030600">
    <property type="term" value="F:feruloyl esterase activity"/>
    <property type="evidence" value="ECO:0007669"/>
    <property type="project" value="UniProtKB-ARBA"/>
</dbReference>
<evidence type="ECO:0000256" key="2">
    <source>
        <dbReference type="ARBA" id="ARBA00022487"/>
    </source>
</evidence>
<dbReference type="PANTHER" id="PTHR33938:SF16">
    <property type="entry name" value="CARBOXYLIC ESTER HYDROLASE"/>
    <property type="match status" value="1"/>
</dbReference>
<accession>A0A9P5CK56</accession>
<gene>
    <name evidence="9" type="ORF">M406DRAFT_269357</name>
</gene>
<feature type="signal peptide" evidence="8">
    <location>
        <begin position="1"/>
        <end position="24"/>
    </location>
</feature>
<evidence type="ECO:0000256" key="3">
    <source>
        <dbReference type="ARBA" id="ARBA00022723"/>
    </source>
</evidence>
<keyword evidence="3" id="KW-0479">Metal-binding</keyword>
<dbReference type="PANTHER" id="PTHR33938">
    <property type="entry name" value="FERULOYL ESTERASE B-RELATED"/>
    <property type="match status" value="1"/>
</dbReference>
<keyword evidence="10" id="KW-1185">Reference proteome</keyword>
<dbReference type="RefSeq" id="XP_040771379.1">
    <property type="nucleotide sequence ID" value="XM_040918001.1"/>
</dbReference>
<comment type="caution">
    <text evidence="9">The sequence shown here is derived from an EMBL/GenBank/DDBJ whole genome shotgun (WGS) entry which is preliminary data.</text>
</comment>
<dbReference type="GeneID" id="63835130"/>
<evidence type="ECO:0000256" key="7">
    <source>
        <dbReference type="ARBA" id="ARBA00023157"/>
    </source>
</evidence>
<dbReference type="Pfam" id="PF07519">
    <property type="entry name" value="Tannase"/>
    <property type="match status" value="1"/>
</dbReference>
<keyword evidence="4 8" id="KW-0732">Signal</keyword>
<sequence length="603" mass="65245">MGGSTQRLLGLLASASISLSTASAASLSSVCTTDYISSALPSTDSDIPEGITFDSTSVTASVYTNYSVTDATFWPDSIVEFCEVSFAYSHQNLDDQLVVTYYMPSPDAFENRFLATGGAAYTINNGSGGADMTGGVSLGAVSGYTDGGMPYYGGTNFDDVFLLGNGTVNWPMVYNWGYRAIAEMTQIGKVFTSNFYGTTTTNSSTASSKLYTYYTGCSEGGREGMSQVQRAPELYDGIIAGAPAMRYGHQQMNHLVAPVQVETIGYYPSTCEFDTIVNATMAACDALDGKADGVIARSDLCSLEFNISSLIGTPYSCAAGSSTSLGLGYGKRNAKRQSTSATPAVNGTFSTESILVAQTLLAGLKDSEGRQVYLPFQPAAGFGDPTIYDSDTDSWTITNPDSNGEWVTKFLDWQDIDSLDLTNVTYDNLRDWMIKGMELYTDSLQTTLPDLTPFYKKGGRLLHYHGEADTSIPPTSSIRYHESVRSIMYPDMSFEDGNAALNEWYRFYLVPGAAHCATNDLQPNAPFPQHNFAVMIDWVENGVEPTTLNATVIDGDLAGETGQICAWPARPYWTDNSTMQCQSNQSSISTLLYDLDAFKMPIY</sequence>
<dbReference type="InterPro" id="IPR011118">
    <property type="entry name" value="Tannase/feruloyl_esterase"/>
</dbReference>
<evidence type="ECO:0000256" key="5">
    <source>
        <dbReference type="ARBA" id="ARBA00022801"/>
    </source>
</evidence>
<keyword evidence="7" id="KW-1015">Disulfide bond</keyword>
<dbReference type="AlphaFoldDB" id="A0A9P5CK56"/>
<evidence type="ECO:0000313" key="9">
    <source>
        <dbReference type="EMBL" id="KAF3760400.1"/>
    </source>
</evidence>
<comment type="similarity">
    <text evidence="1 8">Belongs to the tannase family.</text>
</comment>
<dbReference type="EMBL" id="MU032353">
    <property type="protein sequence ID" value="KAF3760400.1"/>
    <property type="molecule type" value="Genomic_DNA"/>
</dbReference>
<organism evidence="9 10">
    <name type="scientific">Cryphonectria parasitica (strain ATCC 38755 / EP155)</name>
    <dbReference type="NCBI Taxonomy" id="660469"/>
    <lineage>
        <taxon>Eukaryota</taxon>
        <taxon>Fungi</taxon>
        <taxon>Dikarya</taxon>
        <taxon>Ascomycota</taxon>
        <taxon>Pezizomycotina</taxon>
        <taxon>Sordariomycetes</taxon>
        <taxon>Sordariomycetidae</taxon>
        <taxon>Diaporthales</taxon>
        <taxon>Cryphonectriaceae</taxon>
        <taxon>Cryphonectria-Endothia species complex</taxon>
        <taxon>Cryphonectria</taxon>
    </lineage>
</organism>
<dbReference type="Proteomes" id="UP000803844">
    <property type="component" value="Unassembled WGS sequence"/>
</dbReference>
<reference evidence="9" key="1">
    <citation type="journal article" date="2020" name="Phytopathology">
        <title>Genome sequence of the chestnut blight fungus Cryphonectria parasitica EP155: A fundamental resource for an archetypical invasive plant pathogen.</title>
        <authorList>
            <person name="Crouch J.A."/>
            <person name="Dawe A."/>
            <person name="Aerts A."/>
            <person name="Barry K."/>
            <person name="Churchill A.C.L."/>
            <person name="Grimwood J."/>
            <person name="Hillman B."/>
            <person name="Milgroom M.G."/>
            <person name="Pangilinan J."/>
            <person name="Smith M."/>
            <person name="Salamov A."/>
            <person name="Schmutz J."/>
            <person name="Yadav J."/>
            <person name="Grigoriev I.V."/>
            <person name="Nuss D."/>
        </authorList>
    </citation>
    <scope>NUCLEOTIDE SEQUENCE</scope>
    <source>
        <strain evidence="9">EP155</strain>
    </source>
</reference>
<dbReference type="OrthoDB" id="3039123at2759"/>
<protein>
    <recommendedName>
        <fullName evidence="8">Carboxylic ester hydrolase</fullName>
        <ecNumber evidence="8">3.1.1.-</ecNumber>
    </recommendedName>
</protein>
<dbReference type="SUPFAM" id="SSF53474">
    <property type="entry name" value="alpha/beta-Hydrolases"/>
    <property type="match status" value="1"/>
</dbReference>
<keyword evidence="6" id="KW-0106">Calcium</keyword>
<evidence type="ECO:0000256" key="1">
    <source>
        <dbReference type="ARBA" id="ARBA00006249"/>
    </source>
</evidence>
<feature type="chain" id="PRO_5040536495" description="Carboxylic ester hydrolase" evidence="8">
    <location>
        <begin position="25"/>
        <end position="603"/>
    </location>
</feature>
<keyword evidence="5 8" id="KW-0378">Hydrolase</keyword>
<evidence type="ECO:0000256" key="4">
    <source>
        <dbReference type="ARBA" id="ARBA00022729"/>
    </source>
</evidence>